<accession>A0AAV4MPN3</accession>
<evidence type="ECO:0000256" key="1">
    <source>
        <dbReference type="SAM" id="MobiDB-lite"/>
    </source>
</evidence>
<dbReference type="AlphaFoldDB" id="A0AAV4MPN3"/>
<reference evidence="2 3" key="1">
    <citation type="submission" date="2021-06" db="EMBL/GenBank/DDBJ databases">
        <title>Caerostris extrusa draft genome.</title>
        <authorList>
            <person name="Kono N."/>
            <person name="Arakawa K."/>
        </authorList>
    </citation>
    <scope>NUCLEOTIDE SEQUENCE [LARGE SCALE GENOMIC DNA]</scope>
</reference>
<protein>
    <submittedName>
        <fullName evidence="2">Uncharacterized protein</fullName>
    </submittedName>
</protein>
<organism evidence="2 3">
    <name type="scientific">Caerostris extrusa</name>
    <name type="common">Bark spider</name>
    <name type="synonym">Caerostris bankana</name>
    <dbReference type="NCBI Taxonomy" id="172846"/>
    <lineage>
        <taxon>Eukaryota</taxon>
        <taxon>Metazoa</taxon>
        <taxon>Ecdysozoa</taxon>
        <taxon>Arthropoda</taxon>
        <taxon>Chelicerata</taxon>
        <taxon>Arachnida</taxon>
        <taxon>Araneae</taxon>
        <taxon>Araneomorphae</taxon>
        <taxon>Entelegynae</taxon>
        <taxon>Araneoidea</taxon>
        <taxon>Araneidae</taxon>
        <taxon>Caerostris</taxon>
    </lineage>
</organism>
<feature type="non-terminal residue" evidence="2">
    <location>
        <position position="47"/>
    </location>
</feature>
<comment type="caution">
    <text evidence="2">The sequence shown here is derived from an EMBL/GenBank/DDBJ whole genome shotgun (WGS) entry which is preliminary data.</text>
</comment>
<sequence length="47" mass="5171">MSLSSEEQMAECHSGPHGVSFVRAPWGNLNQRAAPDSYRQQAQPRAS</sequence>
<keyword evidence="3" id="KW-1185">Reference proteome</keyword>
<evidence type="ECO:0000313" key="2">
    <source>
        <dbReference type="EMBL" id="GIX72764.1"/>
    </source>
</evidence>
<name>A0AAV4MPN3_CAEEX</name>
<feature type="region of interest" description="Disordered" evidence="1">
    <location>
        <begin position="1"/>
        <end position="23"/>
    </location>
</feature>
<proteinExistence type="predicted"/>
<dbReference type="Proteomes" id="UP001054945">
    <property type="component" value="Unassembled WGS sequence"/>
</dbReference>
<gene>
    <name evidence="2" type="ORF">CEXT_568041</name>
</gene>
<evidence type="ECO:0000313" key="3">
    <source>
        <dbReference type="Proteomes" id="UP001054945"/>
    </source>
</evidence>
<dbReference type="EMBL" id="BPLR01002348">
    <property type="protein sequence ID" value="GIX72764.1"/>
    <property type="molecule type" value="Genomic_DNA"/>
</dbReference>